<evidence type="ECO:0000313" key="2">
    <source>
        <dbReference type="EMBL" id="GIY95564.1"/>
    </source>
</evidence>
<proteinExistence type="predicted"/>
<name>A0AAV4XNC0_CAEEX</name>
<gene>
    <name evidence="2" type="primary">APOB</name>
    <name evidence="2" type="ORF">CEXT_738441</name>
</gene>
<keyword evidence="3" id="KW-1185">Reference proteome</keyword>
<organism evidence="2 3">
    <name type="scientific">Caerostris extrusa</name>
    <name type="common">Bark spider</name>
    <name type="synonym">Caerostris bankana</name>
    <dbReference type="NCBI Taxonomy" id="172846"/>
    <lineage>
        <taxon>Eukaryota</taxon>
        <taxon>Metazoa</taxon>
        <taxon>Ecdysozoa</taxon>
        <taxon>Arthropoda</taxon>
        <taxon>Chelicerata</taxon>
        <taxon>Arachnida</taxon>
        <taxon>Araneae</taxon>
        <taxon>Araneomorphae</taxon>
        <taxon>Entelegynae</taxon>
        <taxon>Araneoidea</taxon>
        <taxon>Araneidae</taxon>
        <taxon>Caerostris</taxon>
    </lineage>
</organism>
<dbReference type="Proteomes" id="UP001054945">
    <property type="component" value="Unassembled WGS sequence"/>
</dbReference>
<dbReference type="PANTHER" id="PTHR37860:SF2">
    <property type="entry name" value="VITELLOGENIN DOMAIN-CONTAINING PROTEIN"/>
    <property type="match status" value="1"/>
</dbReference>
<dbReference type="Pfam" id="PF00094">
    <property type="entry name" value="VWD"/>
    <property type="match status" value="1"/>
</dbReference>
<dbReference type="AlphaFoldDB" id="A0AAV4XNC0"/>
<protein>
    <submittedName>
        <fullName evidence="2">Apolipoprotein B-100</fullName>
    </submittedName>
</protein>
<dbReference type="InterPro" id="IPR001846">
    <property type="entry name" value="VWF_type-D"/>
</dbReference>
<evidence type="ECO:0000313" key="3">
    <source>
        <dbReference type="Proteomes" id="UP001054945"/>
    </source>
</evidence>
<dbReference type="PROSITE" id="PS51233">
    <property type="entry name" value="VWFD"/>
    <property type="match status" value="1"/>
</dbReference>
<accession>A0AAV4XNC0</accession>
<evidence type="ECO:0000259" key="1">
    <source>
        <dbReference type="PROSITE" id="PS51233"/>
    </source>
</evidence>
<feature type="domain" description="VWFD" evidence="1">
    <location>
        <begin position="436"/>
        <end position="602"/>
    </location>
</feature>
<dbReference type="PANTHER" id="PTHR37860">
    <property type="entry name" value="AGAP008810-PA"/>
    <property type="match status" value="1"/>
</dbReference>
<sequence>MSSEEITDKYSKVKMDDIGGLSNYLVTGAVKFYYPFDNGEESVILDGYVIFSSGSTTFRFQKNIILENSYSNLRITSDTVYSSIDDLYSLMHKTSLMYVPTEAEAILFIKGWLSTPIVEDISPEYKYETTNFTHPALIINVTADWTRKIGDHKKRVLFTCTEENCQSTELLLEFLHDGKVSMKLIMPKDKNRIFLIEKTVSSDAKNLDIRINYSDDLEDESKDLQLKAEILSTDYHIWNLKLNLDTFYRVKHLFGNAYQKVLRNLLSIAKDPQHPVNVMLEPTLKMPVYDYVQNVRIEVDDFIYTTWEGFKETLIILKPFYIAPLTILKNTATNAETIARKICKELEERSVLIWAINYFDLPSHIYETVVHLPENMPQIIESNERIYQWEFVTGKILQLYSFRTWPDISLDGIFFNPFSKKDKKIQRYYRPSVSNKIAILFGPHHVYTFDGHLYDSAEYSTDCTFLLGHDLLKSSFTVLSDKNAIHVLFPEMTISVNGENEVFINGSTTSSNLPIESNNGKIVVRRSDVVEIWSPSLKVICSSRDFLCVLELDSWHNGETFGLLGNADGSSSFEFMLPDGKSTSNVLNFVTDYEVSGNSECQNLHLPIKLSHSYEAEEICSSHFSNLCQFNKNTFEAFLDVCKSNFKENDACYATTGYASLCYFKNLPSITDCNVKKQVNRRIEKKLEVVLIINEHRLMAGTEKSLFYKGMERMFTALNDKFKTNGYSSVLFSVIGFGGKGARYQPTVYAKGRDSWMPLKTLLDDVLESLQFDGKEDADILKILKFSLDVMGYDSFNSKIFIVFTTKDRQSKNKQVISTLQHNLEKNGITLYTFSSYPSIEKGMKVYGVRGDGLMFPSPKKGEDAYLDYPRGDLAKLTSATRGSIFLSKFIQVNKPAAFFREVANEVWSKINKESQICRECSTVRSKWWWQVNECNIVHC</sequence>
<dbReference type="EMBL" id="BPLR01017936">
    <property type="protein sequence ID" value="GIY95564.1"/>
    <property type="molecule type" value="Genomic_DNA"/>
</dbReference>
<reference evidence="2 3" key="1">
    <citation type="submission" date="2021-06" db="EMBL/GenBank/DDBJ databases">
        <title>Caerostris extrusa draft genome.</title>
        <authorList>
            <person name="Kono N."/>
            <person name="Arakawa K."/>
        </authorList>
    </citation>
    <scope>NUCLEOTIDE SEQUENCE [LARGE SCALE GENOMIC DNA]</scope>
</reference>
<comment type="caution">
    <text evidence="2">The sequence shown here is derived from an EMBL/GenBank/DDBJ whole genome shotgun (WGS) entry which is preliminary data.</text>
</comment>
<dbReference type="SMART" id="SM00216">
    <property type="entry name" value="VWD"/>
    <property type="match status" value="1"/>
</dbReference>